<proteinExistence type="predicted"/>
<feature type="compositionally biased region" description="Polar residues" evidence="1">
    <location>
        <begin position="305"/>
        <end position="314"/>
    </location>
</feature>
<feature type="region of interest" description="Disordered" evidence="1">
    <location>
        <begin position="747"/>
        <end position="827"/>
    </location>
</feature>
<feature type="region of interest" description="Disordered" evidence="1">
    <location>
        <begin position="518"/>
        <end position="538"/>
    </location>
</feature>
<organism evidence="3 4">
    <name type="scientific">Hanseniaspora guilliermondii</name>
    <dbReference type="NCBI Taxonomy" id="56406"/>
    <lineage>
        <taxon>Eukaryota</taxon>
        <taxon>Fungi</taxon>
        <taxon>Dikarya</taxon>
        <taxon>Ascomycota</taxon>
        <taxon>Saccharomycotina</taxon>
        <taxon>Saccharomycetes</taxon>
        <taxon>Saccharomycodales</taxon>
        <taxon>Saccharomycodaceae</taxon>
        <taxon>Hanseniaspora</taxon>
    </lineage>
</organism>
<feature type="compositionally biased region" description="Polar residues" evidence="1">
    <location>
        <begin position="966"/>
        <end position="975"/>
    </location>
</feature>
<keyword evidence="2" id="KW-0472">Membrane</keyword>
<feature type="compositionally biased region" description="Basic and acidic residues" evidence="1">
    <location>
        <begin position="319"/>
        <end position="329"/>
    </location>
</feature>
<protein>
    <recommendedName>
        <fullName evidence="5">Vacuolar segregation protein 7</fullName>
    </recommendedName>
</protein>
<dbReference type="PANTHER" id="PTHR28258:SF1">
    <property type="entry name" value="VACUOLAR SEGREGATION PROTEIN 7"/>
    <property type="match status" value="1"/>
</dbReference>
<dbReference type="GO" id="GO:0000329">
    <property type="term" value="C:fungal-type vacuole membrane"/>
    <property type="evidence" value="ECO:0007669"/>
    <property type="project" value="TreeGrafter"/>
</dbReference>
<dbReference type="InterPro" id="IPR024260">
    <property type="entry name" value="Vac7"/>
</dbReference>
<dbReference type="VEuPathDB" id="FungiDB:HGUI_03810"/>
<feature type="compositionally biased region" description="Polar residues" evidence="1">
    <location>
        <begin position="747"/>
        <end position="812"/>
    </location>
</feature>
<evidence type="ECO:0008006" key="5">
    <source>
        <dbReference type="Google" id="ProtNLM"/>
    </source>
</evidence>
<keyword evidence="4" id="KW-1185">Reference proteome</keyword>
<dbReference type="GO" id="GO:0070772">
    <property type="term" value="C:PAS complex"/>
    <property type="evidence" value="ECO:0007669"/>
    <property type="project" value="TreeGrafter"/>
</dbReference>
<accession>A0A1L0CSM3</accession>
<dbReference type="GO" id="GO:0000011">
    <property type="term" value="P:vacuole inheritance"/>
    <property type="evidence" value="ECO:0007669"/>
    <property type="project" value="TreeGrafter"/>
</dbReference>
<feature type="compositionally biased region" description="Low complexity" evidence="1">
    <location>
        <begin position="223"/>
        <end position="250"/>
    </location>
</feature>
<feature type="region of interest" description="Disordered" evidence="1">
    <location>
        <begin position="12"/>
        <end position="31"/>
    </location>
</feature>
<feature type="compositionally biased region" description="Low complexity" evidence="1">
    <location>
        <begin position="21"/>
        <end position="31"/>
    </location>
</feature>
<feature type="transmembrane region" description="Helical" evidence="2">
    <location>
        <begin position="1108"/>
        <end position="1130"/>
    </location>
</feature>
<sequence>MADDSIQYCDDDTLEDPIDLSSSNISNENNTNSKLVLNEGNILNPEVDRPSFIIGSGSDYNVDTIASNNNTHFSNIRKLTDALNQNTDSSNNKLKTHFKLKRTMSPELSHNQNNIKSDADTVVSRPFPIQRAASDIHHDHLRVPQAVSTSRLNTVNLQTSTPMIPNATSKEDFNSNKKSIHNLNSNNTSDDSNMDSNLNLKIKKHQTVIKLPSESQIITNNTNSVNALNNDNGNNQGSTISNVNSNTNNSLQTPRIKNLSSMNKTDYFAAKLADATLEKTNRQDDQEENFVYEDLMLENDKGNNGVASQPNKTGNNDNDDNKPHDEKAAAKQSSKSVINNSQVPSGKNLTNQPSVIIDPTRLMINNQKSISSISTSINEKMGEHKMKNESTPILSGSEDANQKNSLDTNHQSFNNTNKASNLSSISNRPGNLLNNRNNIISHNGLLKNEEDNNITTTSITPDAPQQFLRPSMMNLSTASSNNNLSQYKKMMQNNARHSSVTVGVLPQNRSLLKNNSLISRGNEGISPTAPSPSLNSNDLNSGYTASTYNDILDYSSPTRNKSLNDQLVYQSPVNRKFRNKSNRNSVIQEENSDVGSYNQSNVLPDYNNGNFLTLHDMDKQKLNSDGGNLQETEISSKYSSNQLPILPFENVSMGHRAKISRTSSVVDENNDLKRQMRNDHEHNNTNNHKNGDETIFVDEEVDKSSELNDEAENNLLSSNFNNHLKKIMSGSKQSSTELKNEQISDNLVNNKSNGLSSKASNPQSDGYSTQSILTMTTTGQQKRLSNGENNFYNTTQRSKLPQASRNSQNTHKGGNEVDMDEYDNSSKKSNLVLNSPIEMISKKTSIKPGVFDGASGRHSNVVNNFSNVHHFGLDDDYDEEDFDERSSFYYRYPPRRNSTNMSKTMTFSSTSASNFGRKIRSNKGHSYDDKKIYSDQFLSPGFEDMDNEHIKDSYFGDSQKLKNKKQQPNDATLTDESNKFKDPGSQYTWGNNDMSYNDISDNQNFLGQGKHEDGSEFMSLAVNDETERLHEDGKNLFYYDSIHDFYPNKNGNVDKKNPKPMDFNQYTDFYSPHDYYANNNKNMVPMYMAKYMDSSKKPKTLWERIKRFLLLVFWTVALIMIGVGLGALLVSSTELQEFSVLDMYNGIVTQDEIIFDMSCIAHNPTLFNVYVEKSNLDIFAESEYLTGGKDDTDGDDETRETILLGSVYGFETEMVFKTGIFWKHFDIARTSIKLKNPGMTDELLVANNQLVKDEGITNSKVRTTLQPTKTSDPTETPPPRKDTKLKKWKDICKYEFTLIVKGVAYYEAPMRKGQKSLPVQYQVVVNKGKHKI</sequence>
<feature type="compositionally biased region" description="Polar residues" evidence="1">
    <location>
        <begin position="331"/>
        <end position="354"/>
    </location>
</feature>
<dbReference type="EMBL" id="FQNF01000121">
    <property type="protein sequence ID" value="SGZ41609.1"/>
    <property type="molecule type" value="Genomic_DNA"/>
</dbReference>
<feature type="region of interest" description="Disordered" evidence="1">
    <location>
        <begin position="300"/>
        <end position="354"/>
    </location>
</feature>
<dbReference type="GO" id="GO:0010513">
    <property type="term" value="P:positive regulation of phosphatidylinositol biosynthetic process"/>
    <property type="evidence" value="ECO:0007669"/>
    <property type="project" value="TreeGrafter"/>
</dbReference>
<reference evidence="4" key="1">
    <citation type="submission" date="2016-11" db="EMBL/GenBank/DDBJ databases">
        <authorList>
            <person name="Guldener U."/>
        </authorList>
    </citation>
    <scope>NUCLEOTIDE SEQUENCE [LARGE SCALE GENOMIC DNA]</scope>
</reference>
<name>A0A1L0CSM3_9ASCO</name>
<gene>
    <name evidence="3" type="ORF">HGUI_03810</name>
</gene>
<feature type="region of interest" description="Disordered" evidence="1">
    <location>
        <begin position="223"/>
        <end position="258"/>
    </location>
</feature>
<keyword evidence="2" id="KW-1133">Transmembrane helix</keyword>
<evidence type="ECO:0000313" key="3">
    <source>
        <dbReference type="EMBL" id="SGZ41609.1"/>
    </source>
</evidence>
<keyword evidence="2" id="KW-0812">Transmembrane</keyword>
<evidence type="ECO:0000313" key="4">
    <source>
        <dbReference type="Proteomes" id="UP000183365"/>
    </source>
</evidence>
<feature type="region of interest" description="Disordered" evidence="1">
    <location>
        <begin position="160"/>
        <end position="196"/>
    </location>
</feature>
<dbReference type="Pfam" id="PF12751">
    <property type="entry name" value="Vac7"/>
    <property type="match status" value="1"/>
</dbReference>
<dbReference type="OrthoDB" id="1204at2759"/>
<evidence type="ECO:0000256" key="2">
    <source>
        <dbReference type="SAM" id="Phobius"/>
    </source>
</evidence>
<feature type="region of interest" description="Disordered" evidence="1">
    <location>
        <begin position="953"/>
        <end position="993"/>
    </location>
</feature>
<dbReference type="PANTHER" id="PTHR28258">
    <property type="entry name" value="VACUOLAR SEGREGATION PROTEIN 7"/>
    <property type="match status" value="1"/>
</dbReference>
<evidence type="ECO:0000256" key="1">
    <source>
        <dbReference type="SAM" id="MobiDB-lite"/>
    </source>
</evidence>
<dbReference type="Proteomes" id="UP000183365">
    <property type="component" value="Unassembled WGS sequence"/>
</dbReference>
<dbReference type="GO" id="GO:1903778">
    <property type="term" value="P:protein localization to vacuolar membrane"/>
    <property type="evidence" value="ECO:0007669"/>
    <property type="project" value="TreeGrafter"/>
</dbReference>
<feature type="compositionally biased region" description="Low complexity" evidence="1">
    <location>
        <begin position="182"/>
        <end position="196"/>
    </location>
</feature>